<dbReference type="PROSITE" id="PS51318">
    <property type="entry name" value="TAT"/>
    <property type="match status" value="1"/>
</dbReference>
<dbReference type="EMBL" id="CP046322">
    <property type="protein sequence ID" value="QGS35902.1"/>
    <property type="molecule type" value="Genomic_DNA"/>
</dbReference>
<proteinExistence type="predicted"/>
<dbReference type="InterPro" id="IPR004304">
    <property type="entry name" value="FmdA_AmdA"/>
</dbReference>
<organism evidence="1 2">
    <name type="scientific">Corynebacterium xerosis</name>
    <dbReference type="NCBI Taxonomy" id="1725"/>
    <lineage>
        <taxon>Bacteria</taxon>
        <taxon>Bacillati</taxon>
        <taxon>Actinomycetota</taxon>
        <taxon>Actinomycetes</taxon>
        <taxon>Mycobacteriales</taxon>
        <taxon>Corynebacteriaceae</taxon>
        <taxon>Corynebacterium</taxon>
    </lineage>
</organism>
<dbReference type="PANTHER" id="PTHR31891">
    <property type="entry name" value="FORMAMIDASE C869.04-RELATED"/>
    <property type="match status" value="1"/>
</dbReference>
<dbReference type="Pfam" id="PF03069">
    <property type="entry name" value="FmdA_AmdA"/>
    <property type="match status" value="1"/>
</dbReference>
<name>A0A6B8TRD3_9CORY</name>
<dbReference type="PANTHER" id="PTHR31891:SF1">
    <property type="entry name" value="FORMAMIDASE C869.04-RELATED"/>
    <property type="match status" value="1"/>
</dbReference>
<dbReference type="PROSITE" id="PS51257">
    <property type="entry name" value="PROKAR_LIPOPROTEIN"/>
    <property type="match status" value="1"/>
</dbReference>
<protein>
    <submittedName>
        <fullName evidence="1">Acetamidase</fullName>
    </submittedName>
</protein>
<sequence>MAGVLERGLGRRNFLKAAMATSALGVGATVASCSGDHVGATPAAGGGSGNGAPGFGGTVLQPDVGDIPGKHYVKSTPDSILWGYVPSVHDEPVLRMKPGETVTMDLVSHEGIMEDQGRDPVSYFGGKGIDEKGVLQDAIDIAAEYSRTERDFKVDGPHVVTGPVFVEGAMPGDVLKIEPIANDLRVPYGVVSSRHGKGALASTPELGAPDGIVADEVMPPLDVVKPEATDPMDLGNVSVFTPVEDGRGVMASGPVTARFPLRPFAGMMGVAFSDGASPTDPRLNSVPPTLGGGNIDIHHLGTGSAFFLPVRAEGALFYAGDPHMAMGDGEVALTAMEGSLRSTFRLTVCKRGSGDAPSVAFDYPWAETEEHWIPIGLSDPDGLAGGGVSGDLNVAMRRAVVNALNFLEHDLGMDRAIAYAYLSAAADFALSQVVDRTVGVHGLIRKADFG</sequence>
<dbReference type="Gene3D" id="2.60.120.580">
    <property type="entry name" value="Acetamidase/Formamidase-like domains"/>
    <property type="match status" value="2"/>
</dbReference>
<dbReference type="InterPro" id="IPR006311">
    <property type="entry name" value="TAT_signal"/>
</dbReference>
<dbReference type="GO" id="GO:0016811">
    <property type="term" value="F:hydrolase activity, acting on carbon-nitrogen (but not peptide) bonds, in linear amides"/>
    <property type="evidence" value="ECO:0007669"/>
    <property type="project" value="InterPro"/>
</dbReference>
<evidence type="ECO:0000313" key="1">
    <source>
        <dbReference type="EMBL" id="QGS35902.1"/>
    </source>
</evidence>
<dbReference type="SUPFAM" id="SSF141130">
    <property type="entry name" value="Acetamidase/Formamidase-like"/>
    <property type="match status" value="1"/>
</dbReference>
<evidence type="ECO:0000313" key="2">
    <source>
        <dbReference type="Proteomes" id="UP000426857"/>
    </source>
</evidence>
<dbReference type="KEGG" id="cxe:FOB82_08915"/>
<reference evidence="1 2" key="1">
    <citation type="submission" date="2019-11" db="EMBL/GenBank/DDBJ databases">
        <title>FDA dAtabase for Regulatory Grade micrObial Sequences (FDA-ARGOS): Supporting development and validation of Infectious Disease Dx tests.</title>
        <authorList>
            <person name="Kerrigan L."/>
            <person name="Long C."/>
            <person name="Tallon L."/>
            <person name="Sadzewicz L."/>
            <person name="Vavikolanu K."/>
            <person name="Mehta A."/>
            <person name="Aluvathingal J."/>
            <person name="Nadendla S."/>
            <person name="Yan Y."/>
            <person name="Sichtig H."/>
        </authorList>
    </citation>
    <scope>NUCLEOTIDE SEQUENCE [LARGE SCALE GENOMIC DNA]</scope>
    <source>
        <strain evidence="1 2">FDAARGOS_674</strain>
    </source>
</reference>
<gene>
    <name evidence="1" type="ORF">FOB82_08915</name>
</gene>
<dbReference type="RefSeq" id="WP_155871015.1">
    <property type="nucleotide sequence ID" value="NZ_CP046322.1"/>
</dbReference>
<accession>A0A6B8TRD3</accession>
<dbReference type="Proteomes" id="UP000426857">
    <property type="component" value="Chromosome"/>
</dbReference>
<dbReference type="AlphaFoldDB" id="A0A6B8TRD3"/>
<dbReference type="Gene3D" id="3.10.28.20">
    <property type="entry name" value="Acetamidase/Formamidase-like domains"/>
    <property type="match status" value="1"/>
</dbReference>